<sequence>MGRKQAPRSDPALSPRQHPVLDPSLTGRHLALPSEVALSVSSLEATTHVYL</sequence>
<comment type="caution">
    <text evidence="2">The sequence shown here is derived from an EMBL/GenBank/DDBJ whole genome shotgun (WGS) entry which is preliminary data.</text>
</comment>
<protein>
    <submittedName>
        <fullName evidence="2">Uncharacterized protein</fullName>
    </submittedName>
</protein>
<gene>
    <name evidence="2" type="ORF">P7K49_029973</name>
</gene>
<proteinExistence type="predicted"/>
<evidence type="ECO:0000256" key="1">
    <source>
        <dbReference type="SAM" id="MobiDB-lite"/>
    </source>
</evidence>
<feature type="region of interest" description="Disordered" evidence="1">
    <location>
        <begin position="1"/>
        <end position="26"/>
    </location>
</feature>
<name>A0ABQ9U9H7_SAGOE</name>
<dbReference type="EMBL" id="JASSZA010000015">
    <property type="protein sequence ID" value="KAK2093444.1"/>
    <property type="molecule type" value="Genomic_DNA"/>
</dbReference>
<evidence type="ECO:0000313" key="3">
    <source>
        <dbReference type="Proteomes" id="UP001266305"/>
    </source>
</evidence>
<dbReference type="Proteomes" id="UP001266305">
    <property type="component" value="Unassembled WGS sequence"/>
</dbReference>
<feature type="non-terminal residue" evidence="2">
    <location>
        <position position="51"/>
    </location>
</feature>
<keyword evidence="3" id="KW-1185">Reference proteome</keyword>
<accession>A0ABQ9U9H7</accession>
<reference evidence="2 3" key="1">
    <citation type="submission" date="2023-05" db="EMBL/GenBank/DDBJ databases">
        <title>B98-5 Cell Line De Novo Hybrid Assembly: An Optical Mapping Approach.</title>
        <authorList>
            <person name="Kananen K."/>
            <person name="Auerbach J.A."/>
            <person name="Kautto E."/>
            <person name="Blachly J.S."/>
        </authorList>
    </citation>
    <scope>NUCLEOTIDE SEQUENCE [LARGE SCALE GENOMIC DNA]</scope>
    <source>
        <strain evidence="2">B95-8</strain>
        <tissue evidence="2">Cell line</tissue>
    </source>
</reference>
<organism evidence="2 3">
    <name type="scientific">Saguinus oedipus</name>
    <name type="common">Cotton-top tamarin</name>
    <name type="synonym">Oedipomidas oedipus</name>
    <dbReference type="NCBI Taxonomy" id="9490"/>
    <lineage>
        <taxon>Eukaryota</taxon>
        <taxon>Metazoa</taxon>
        <taxon>Chordata</taxon>
        <taxon>Craniata</taxon>
        <taxon>Vertebrata</taxon>
        <taxon>Euteleostomi</taxon>
        <taxon>Mammalia</taxon>
        <taxon>Eutheria</taxon>
        <taxon>Euarchontoglires</taxon>
        <taxon>Primates</taxon>
        <taxon>Haplorrhini</taxon>
        <taxon>Platyrrhini</taxon>
        <taxon>Cebidae</taxon>
        <taxon>Callitrichinae</taxon>
        <taxon>Saguinus</taxon>
    </lineage>
</organism>
<evidence type="ECO:0000313" key="2">
    <source>
        <dbReference type="EMBL" id="KAK2093444.1"/>
    </source>
</evidence>